<dbReference type="RefSeq" id="WP_076996032.1">
    <property type="nucleotide sequence ID" value="NZ_MSPR01000008.1"/>
</dbReference>
<evidence type="ECO:0000256" key="5">
    <source>
        <dbReference type="ARBA" id="ARBA00022692"/>
    </source>
</evidence>
<evidence type="ECO:0000256" key="9">
    <source>
        <dbReference type="ARBA" id="ARBA00023136"/>
    </source>
</evidence>
<comment type="similarity">
    <text evidence="2">Belongs to the YajC family.</text>
</comment>
<evidence type="ECO:0000256" key="1">
    <source>
        <dbReference type="ARBA" id="ARBA00004162"/>
    </source>
</evidence>
<evidence type="ECO:0000256" key="6">
    <source>
        <dbReference type="ARBA" id="ARBA00022927"/>
    </source>
</evidence>
<evidence type="ECO:0000256" key="4">
    <source>
        <dbReference type="ARBA" id="ARBA00022475"/>
    </source>
</evidence>
<organism evidence="11 13">
    <name type="scientific">Streptococcus azizii</name>
    <dbReference type="NCBI Taxonomy" id="1579424"/>
    <lineage>
        <taxon>Bacteria</taxon>
        <taxon>Bacillati</taxon>
        <taxon>Bacillota</taxon>
        <taxon>Bacilli</taxon>
        <taxon>Lactobacillales</taxon>
        <taxon>Streptococcaceae</taxon>
        <taxon>Streptococcus</taxon>
    </lineage>
</organism>
<dbReference type="PANTHER" id="PTHR33909">
    <property type="entry name" value="SEC TRANSLOCON ACCESSORY COMPLEX SUBUNIT YAJC"/>
    <property type="match status" value="1"/>
</dbReference>
<dbReference type="GO" id="GO:0015031">
    <property type="term" value="P:protein transport"/>
    <property type="evidence" value="ECO:0007669"/>
    <property type="project" value="UniProtKB-KW"/>
</dbReference>
<dbReference type="PANTHER" id="PTHR33909:SF1">
    <property type="entry name" value="SEC TRANSLOCON ACCESSORY COMPLEX SUBUNIT YAJC"/>
    <property type="match status" value="1"/>
</dbReference>
<evidence type="ECO:0000256" key="3">
    <source>
        <dbReference type="ARBA" id="ARBA00022448"/>
    </source>
</evidence>
<gene>
    <name evidence="12" type="ORF">BVE84_05200</name>
    <name evidence="11" type="ORF">BVE86_05040</name>
</gene>
<keyword evidence="9 10" id="KW-0472">Membrane</keyword>
<dbReference type="Proteomes" id="UP000188946">
    <property type="component" value="Unassembled WGS sequence"/>
</dbReference>
<comment type="subcellular location">
    <subcellularLocation>
        <location evidence="1">Cell membrane</location>
        <topology evidence="1">Single-pass membrane protein</topology>
    </subcellularLocation>
</comment>
<keyword evidence="3" id="KW-0813">Transport</keyword>
<evidence type="ECO:0000256" key="2">
    <source>
        <dbReference type="ARBA" id="ARBA00006742"/>
    </source>
</evidence>
<name>A0AB36JMG7_9STRE</name>
<feature type="transmembrane region" description="Helical" evidence="10">
    <location>
        <begin position="6"/>
        <end position="27"/>
    </location>
</feature>
<keyword evidence="4" id="KW-1003">Cell membrane</keyword>
<dbReference type="EMBL" id="MSPR01000008">
    <property type="protein sequence ID" value="ONK29446.1"/>
    <property type="molecule type" value="Genomic_DNA"/>
</dbReference>
<keyword evidence="5 10" id="KW-0812">Transmembrane</keyword>
<proteinExistence type="inferred from homology"/>
<comment type="caution">
    <text evidence="11">The sequence shown here is derived from an EMBL/GenBank/DDBJ whole genome shotgun (WGS) entry which is preliminary data.</text>
</comment>
<keyword evidence="7 10" id="KW-1133">Transmembrane helix</keyword>
<evidence type="ECO:0000256" key="8">
    <source>
        <dbReference type="ARBA" id="ARBA00023010"/>
    </source>
</evidence>
<dbReference type="GO" id="GO:0005886">
    <property type="term" value="C:plasma membrane"/>
    <property type="evidence" value="ECO:0007669"/>
    <property type="project" value="UniProtKB-SubCell"/>
</dbReference>
<keyword evidence="6" id="KW-0653">Protein transport</keyword>
<accession>A0AB36JMG7</accession>
<evidence type="ECO:0000313" key="11">
    <source>
        <dbReference type="EMBL" id="ONK27513.1"/>
    </source>
</evidence>
<dbReference type="AlphaFoldDB" id="A0AB36JMG7"/>
<dbReference type="InterPro" id="IPR003849">
    <property type="entry name" value="Preprotein_translocase_YajC"/>
</dbReference>
<reference evidence="13 14" key="1">
    <citation type="submission" date="2016-12" db="EMBL/GenBank/DDBJ databases">
        <authorList>
            <person name="Gulvik C.A."/>
        </authorList>
    </citation>
    <scope>NUCLEOTIDE SEQUENCE [LARGE SCALE GENOMIC DNA]</scope>
    <source>
        <strain evidence="12 14">12-5202</strain>
        <strain evidence="11 13">12-5291</strain>
    </source>
</reference>
<dbReference type="EMBL" id="MSPT01000009">
    <property type="protein sequence ID" value="ONK27513.1"/>
    <property type="molecule type" value="Genomic_DNA"/>
</dbReference>
<keyword evidence="14" id="KW-1185">Reference proteome</keyword>
<dbReference type="SMART" id="SM01323">
    <property type="entry name" value="YajC"/>
    <property type="match status" value="1"/>
</dbReference>
<evidence type="ECO:0000256" key="10">
    <source>
        <dbReference type="SAM" id="Phobius"/>
    </source>
</evidence>
<keyword evidence="8" id="KW-0811">Translocation</keyword>
<dbReference type="Proteomes" id="UP000188600">
    <property type="component" value="Unassembled WGS sequence"/>
</dbReference>
<protein>
    <submittedName>
        <fullName evidence="11">Preprotein translocase subunit YajC</fullName>
    </submittedName>
</protein>
<evidence type="ECO:0000313" key="12">
    <source>
        <dbReference type="EMBL" id="ONK29446.1"/>
    </source>
</evidence>
<evidence type="ECO:0000313" key="14">
    <source>
        <dbReference type="Proteomes" id="UP000188946"/>
    </source>
</evidence>
<evidence type="ECO:0000256" key="7">
    <source>
        <dbReference type="ARBA" id="ARBA00022989"/>
    </source>
</evidence>
<evidence type="ECO:0000313" key="13">
    <source>
        <dbReference type="Proteomes" id="UP000188600"/>
    </source>
</evidence>
<dbReference type="Pfam" id="PF02699">
    <property type="entry name" value="YajC"/>
    <property type="match status" value="1"/>
</dbReference>
<sequence length="102" mass="11654">MEQNTLYYLLIALVALSTILPIATSYINRKRQQRELEEQLEKRQVYLAGLMSGDEVILFSGMHGKIISVADHLVELQIAQEVIVYVEKESIMGKAKELLFTK</sequence>